<accession>A0A197K344</accession>
<keyword evidence="3" id="KW-1185">Reference proteome</keyword>
<feature type="transmembrane region" description="Helical" evidence="1">
    <location>
        <begin position="20"/>
        <end position="42"/>
    </location>
</feature>
<proteinExistence type="predicted"/>
<keyword evidence="1" id="KW-0812">Transmembrane</keyword>
<evidence type="ECO:0000313" key="3">
    <source>
        <dbReference type="Proteomes" id="UP000078512"/>
    </source>
</evidence>
<reference evidence="2 3" key="1">
    <citation type="submission" date="2016-05" db="EMBL/GenBank/DDBJ databases">
        <title>Genome sequencing reveals origins of a unique bacterial endosymbiosis in the earliest lineages of terrestrial Fungi.</title>
        <authorList>
            <consortium name="DOE Joint Genome Institute"/>
            <person name="Uehling J."/>
            <person name="Gryganskyi A."/>
            <person name="Hameed K."/>
            <person name="Tschaplinski T."/>
            <person name="Misztal P."/>
            <person name="Wu S."/>
            <person name="Desiro A."/>
            <person name="Vande Pol N."/>
            <person name="Du Z.-Y."/>
            <person name="Zienkiewicz A."/>
            <person name="Zienkiewicz K."/>
            <person name="Morin E."/>
            <person name="Tisserant E."/>
            <person name="Splivallo R."/>
            <person name="Hainaut M."/>
            <person name="Henrissat B."/>
            <person name="Ohm R."/>
            <person name="Kuo A."/>
            <person name="Yan J."/>
            <person name="Lipzen A."/>
            <person name="Nolan M."/>
            <person name="Labutti K."/>
            <person name="Barry K."/>
            <person name="Goldstein A."/>
            <person name="Labbe J."/>
            <person name="Schadt C."/>
            <person name="Tuskan G."/>
            <person name="Grigoriev I."/>
            <person name="Martin F."/>
            <person name="Vilgalys R."/>
            <person name="Bonito G."/>
        </authorList>
    </citation>
    <scope>NUCLEOTIDE SEQUENCE [LARGE SCALE GENOMIC DNA]</scope>
    <source>
        <strain evidence="2 3">AG-77</strain>
    </source>
</reference>
<evidence type="ECO:0000256" key="1">
    <source>
        <dbReference type="SAM" id="Phobius"/>
    </source>
</evidence>
<gene>
    <name evidence="2" type="ORF">K457DRAFT_411568</name>
</gene>
<dbReference type="EMBL" id="KV442032">
    <property type="protein sequence ID" value="OAQ30879.1"/>
    <property type="molecule type" value="Genomic_DNA"/>
</dbReference>
<organism evidence="2 3">
    <name type="scientific">Linnemannia elongata AG-77</name>
    <dbReference type="NCBI Taxonomy" id="1314771"/>
    <lineage>
        <taxon>Eukaryota</taxon>
        <taxon>Fungi</taxon>
        <taxon>Fungi incertae sedis</taxon>
        <taxon>Mucoromycota</taxon>
        <taxon>Mortierellomycotina</taxon>
        <taxon>Mortierellomycetes</taxon>
        <taxon>Mortierellales</taxon>
        <taxon>Mortierellaceae</taxon>
        <taxon>Linnemannia</taxon>
    </lineage>
</organism>
<sequence length="105" mass="12329">MVTFFSNLQSSLSSKASLVVYLAFFLVPLRHFFVVCIRQLLVLRHFLSSRLFPLYSRIILLSIPFTFAKTTIYHRPVFYSSKAQSITPRNIKHCLCREVYFVSLF</sequence>
<keyword evidence="1" id="KW-1133">Transmembrane helix</keyword>
<protein>
    <submittedName>
        <fullName evidence="2">Uncharacterized protein</fullName>
    </submittedName>
</protein>
<dbReference type="AlphaFoldDB" id="A0A197K344"/>
<dbReference type="Proteomes" id="UP000078512">
    <property type="component" value="Unassembled WGS sequence"/>
</dbReference>
<keyword evidence="1" id="KW-0472">Membrane</keyword>
<evidence type="ECO:0000313" key="2">
    <source>
        <dbReference type="EMBL" id="OAQ30879.1"/>
    </source>
</evidence>
<name>A0A197K344_9FUNG</name>